<dbReference type="AlphaFoldDB" id="A0ABD6CDV5"/>
<protein>
    <submittedName>
        <fullName evidence="1">DUF3368 domain-containing protein</fullName>
    </submittedName>
</protein>
<evidence type="ECO:0000313" key="2">
    <source>
        <dbReference type="Proteomes" id="UP001597119"/>
    </source>
</evidence>
<reference evidence="1 2" key="1">
    <citation type="journal article" date="2019" name="Int. J. Syst. Evol. Microbiol.">
        <title>The Global Catalogue of Microorganisms (GCM) 10K type strain sequencing project: providing services to taxonomists for standard genome sequencing and annotation.</title>
        <authorList>
            <consortium name="The Broad Institute Genomics Platform"/>
            <consortium name="The Broad Institute Genome Sequencing Center for Infectious Disease"/>
            <person name="Wu L."/>
            <person name="Ma J."/>
        </authorList>
    </citation>
    <scope>NUCLEOTIDE SEQUENCE [LARGE SCALE GENOMIC DNA]</scope>
    <source>
        <strain evidence="1 2">CGMCC 1.12125</strain>
    </source>
</reference>
<dbReference type="EMBL" id="JBHUDJ010000006">
    <property type="protein sequence ID" value="MFD1587755.1"/>
    <property type="molecule type" value="Genomic_DNA"/>
</dbReference>
<name>A0ABD6CDV5_9EURY</name>
<dbReference type="Proteomes" id="UP001597119">
    <property type="component" value="Unassembled WGS sequence"/>
</dbReference>
<dbReference type="InterPro" id="IPR021799">
    <property type="entry name" value="PIN-like_prokaryotic"/>
</dbReference>
<keyword evidence="2" id="KW-1185">Reference proteome</keyword>
<dbReference type="RefSeq" id="WP_247380712.1">
    <property type="nucleotide sequence ID" value="NZ_JALLGV010000008.1"/>
</dbReference>
<comment type="caution">
    <text evidence="1">The sequence shown here is derived from an EMBL/GenBank/DDBJ whole genome shotgun (WGS) entry which is preliminary data.</text>
</comment>
<accession>A0ABD6CDV5</accession>
<sequence length="190" mass="20254">MNRTDRTLLIDADVFITFAEIGATDLLRTMAGVLWMPVPVDQEIVGRPAATVLERAVDAGWLQIAAPPPDQYVQYAAMHLGRDVDRVTYNGDILLLAHALAAPDAVVITDDNPLRKCCRTLSIPVAGSLAVLIRAAERGDADPARATALLLSIDEVGPRLSASALRTAEQLIAETTETAPSDEAVTDDSV</sequence>
<gene>
    <name evidence="1" type="ORF">ACFR9U_12235</name>
</gene>
<organism evidence="1 2">
    <name type="scientific">Halorientalis brevis</name>
    <dbReference type="NCBI Taxonomy" id="1126241"/>
    <lineage>
        <taxon>Archaea</taxon>
        <taxon>Methanobacteriati</taxon>
        <taxon>Methanobacteriota</taxon>
        <taxon>Stenosarchaea group</taxon>
        <taxon>Halobacteria</taxon>
        <taxon>Halobacteriales</taxon>
        <taxon>Haloarculaceae</taxon>
        <taxon>Halorientalis</taxon>
    </lineage>
</organism>
<evidence type="ECO:0000313" key="1">
    <source>
        <dbReference type="EMBL" id="MFD1587755.1"/>
    </source>
</evidence>
<proteinExistence type="predicted"/>
<dbReference type="Pfam" id="PF11848">
    <property type="entry name" value="DUF3368"/>
    <property type="match status" value="1"/>
</dbReference>